<name>A0ABP0NZP7_9DINO</name>
<evidence type="ECO:0008006" key="4">
    <source>
        <dbReference type="Google" id="ProtNLM"/>
    </source>
</evidence>
<keyword evidence="3" id="KW-1185">Reference proteome</keyword>
<organism evidence="2 3">
    <name type="scientific">Durusdinium trenchii</name>
    <dbReference type="NCBI Taxonomy" id="1381693"/>
    <lineage>
        <taxon>Eukaryota</taxon>
        <taxon>Sar</taxon>
        <taxon>Alveolata</taxon>
        <taxon>Dinophyceae</taxon>
        <taxon>Suessiales</taxon>
        <taxon>Symbiodiniaceae</taxon>
        <taxon>Durusdinium</taxon>
    </lineage>
</organism>
<reference evidence="2 3" key="1">
    <citation type="submission" date="2024-02" db="EMBL/GenBank/DDBJ databases">
        <authorList>
            <person name="Chen Y."/>
            <person name="Shah S."/>
            <person name="Dougan E. K."/>
            <person name="Thang M."/>
            <person name="Chan C."/>
        </authorList>
    </citation>
    <scope>NUCLEOTIDE SEQUENCE [LARGE SCALE GENOMIC DNA]</scope>
</reference>
<dbReference type="Gene3D" id="3.30.420.10">
    <property type="entry name" value="Ribonuclease H-like superfamily/Ribonuclease H"/>
    <property type="match status" value="1"/>
</dbReference>
<feature type="region of interest" description="Disordered" evidence="1">
    <location>
        <begin position="146"/>
        <end position="178"/>
    </location>
</feature>
<protein>
    <recommendedName>
        <fullName evidence="4">Integrase catalytic domain-containing protein</fullName>
    </recommendedName>
</protein>
<proteinExistence type="predicted"/>
<dbReference type="Proteomes" id="UP001642484">
    <property type="component" value="Unassembled WGS sequence"/>
</dbReference>
<evidence type="ECO:0000256" key="1">
    <source>
        <dbReference type="SAM" id="MobiDB-lite"/>
    </source>
</evidence>
<gene>
    <name evidence="2" type="ORF">CCMP2556_LOCUS33539</name>
</gene>
<dbReference type="EMBL" id="CAXAMN010022315">
    <property type="protein sequence ID" value="CAK9068284.1"/>
    <property type="molecule type" value="Genomic_DNA"/>
</dbReference>
<accession>A0ABP0NZP7</accession>
<evidence type="ECO:0000313" key="2">
    <source>
        <dbReference type="EMBL" id="CAK9068284.1"/>
    </source>
</evidence>
<sequence>MPAKVVELASEAVASCSICRKYSRLPVRLRSKVSLAVHIEDEVELDVFYLWSKTFVLMVDVATHYKVAYETTSREASDIIQGMFTNWIRFVGPMRALTSDQETSIMKPHTNTEIEHLDVWASLGIQKTPQVKQQVLSIQALASSRDMSASPSSPCKRSRLRSNDKDSPVKINKLQWKH</sequence>
<evidence type="ECO:0000313" key="3">
    <source>
        <dbReference type="Proteomes" id="UP001642484"/>
    </source>
</evidence>
<comment type="caution">
    <text evidence="2">The sequence shown here is derived from an EMBL/GenBank/DDBJ whole genome shotgun (WGS) entry which is preliminary data.</text>
</comment>
<dbReference type="InterPro" id="IPR036397">
    <property type="entry name" value="RNaseH_sf"/>
</dbReference>